<dbReference type="InterPro" id="IPR017039">
    <property type="entry name" value="Virul_fac_BrkB"/>
</dbReference>
<keyword evidence="2" id="KW-1003">Cell membrane</keyword>
<feature type="transmembrane region" description="Helical" evidence="6">
    <location>
        <begin position="236"/>
        <end position="258"/>
    </location>
</feature>
<evidence type="ECO:0000256" key="6">
    <source>
        <dbReference type="SAM" id="Phobius"/>
    </source>
</evidence>
<name>A0A2H9T2V1_9ZZZZ</name>
<dbReference type="PANTHER" id="PTHR30213:SF0">
    <property type="entry name" value="UPF0761 MEMBRANE PROTEIN YIHY"/>
    <property type="match status" value="1"/>
</dbReference>
<sequence length="447" mass="49979">MSGFLLSVHQQFERWLWNRCLSRSTWFQRGLQSLLRTVYAVSRDLASGQLSLQAMSLVYTTLLSMVPLLALSFSVLKGFGVHNQIEPLLLNLLEPLGDKRIDIVNNVIQFVDNIKVGVLGTLGFALLLYSVIAMVQKIERAFNGIWHIQKGRSFSRRFSDYLSVIFVGPLLIFVSVGITAAIRNHEIVNYFATLPGAGLLIRFAGIVIPWLLMAAAFVFIYVYIPYTRVSVKAACTGGLITAVAWKVMGWGFASFIASSTQQTAIYSFFASAILLMIWIYMGWLMLLVGASITFYQQYPQNRRMGQSGQPVSHSSEEKLALIISVLIANRFMNGGAGLTISDLSDQLKVPEYRIQKGVNQLEAIGFLVRIAGVHECQVQPARSLDSIYVQEVIDGLYRLGANVLPVCASSMVQLTQDYLEQHQSGQNEQWEEISYQQWIKAITHRTG</sequence>
<evidence type="ECO:0000313" key="7">
    <source>
        <dbReference type="EMBL" id="PJE77553.1"/>
    </source>
</evidence>
<dbReference type="GO" id="GO:0005886">
    <property type="term" value="C:plasma membrane"/>
    <property type="evidence" value="ECO:0007669"/>
    <property type="project" value="UniProtKB-SubCell"/>
</dbReference>
<feature type="transmembrane region" description="Helical" evidence="6">
    <location>
        <begin position="161"/>
        <end position="182"/>
    </location>
</feature>
<keyword evidence="5 6" id="KW-0472">Membrane</keyword>
<dbReference type="Pfam" id="PF03631">
    <property type="entry name" value="Virul_fac_BrkB"/>
    <property type="match status" value="1"/>
</dbReference>
<feature type="transmembrane region" description="Helical" evidence="6">
    <location>
        <begin position="57"/>
        <end position="76"/>
    </location>
</feature>
<protein>
    <submittedName>
        <fullName evidence="7">Uncharacterized protein</fullName>
    </submittedName>
</protein>
<evidence type="ECO:0000256" key="2">
    <source>
        <dbReference type="ARBA" id="ARBA00022475"/>
    </source>
</evidence>
<evidence type="ECO:0000256" key="1">
    <source>
        <dbReference type="ARBA" id="ARBA00004651"/>
    </source>
</evidence>
<dbReference type="AlphaFoldDB" id="A0A2H9T2V1"/>
<feature type="transmembrane region" description="Helical" evidence="6">
    <location>
        <begin position="202"/>
        <end position="224"/>
    </location>
</feature>
<evidence type="ECO:0000256" key="4">
    <source>
        <dbReference type="ARBA" id="ARBA00022989"/>
    </source>
</evidence>
<gene>
    <name evidence="7" type="ORF">CI610_03521</name>
</gene>
<comment type="caution">
    <text evidence="7">The sequence shown here is derived from an EMBL/GenBank/DDBJ whole genome shotgun (WGS) entry which is preliminary data.</text>
</comment>
<comment type="subcellular location">
    <subcellularLocation>
        <location evidence="1">Cell membrane</location>
        <topology evidence="1">Multi-pass membrane protein</topology>
    </subcellularLocation>
</comment>
<dbReference type="PANTHER" id="PTHR30213">
    <property type="entry name" value="INNER MEMBRANE PROTEIN YHJD"/>
    <property type="match status" value="1"/>
</dbReference>
<evidence type="ECO:0000256" key="5">
    <source>
        <dbReference type="ARBA" id="ARBA00023136"/>
    </source>
</evidence>
<reference evidence="7" key="1">
    <citation type="journal article" date="2017" name="Appl. Environ. Microbiol.">
        <title>Molecular characterization of an Endozoicomonas-like organism causing infection in king scallop Pecten maximus L.</title>
        <authorList>
            <person name="Cano I."/>
            <person name="van Aerle R."/>
            <person name="Ross S."/>
            <person name="Verner-Jeffreys D.W."/>
            <person name="Paley R.K."/>
            <person name="Rimmer G."/>
            <person name="Ryder D."/>
            <person name="Hooper P."/>
            <person name="Stone D."/>
            <person name="Feist S.W."/>
        </authorList>
    </citation>
    <scope>NUCLEOTIDE SEQUENCE</scope>
</reference>
<evidence type="ECO:0000256" key="3">
    <source>
        <dbReference type="ARBA" id="ARBA00022692"/>
    </source>
</evidence>
<dbReference type="NCBIfam" id="TIGR00765">
    <property type="entry name" value="yihY_not_rbn"/>
    <property type="match status" value="1"/>
</dbReference>
<organism evidence="7">
    <name type="scientific">invertebrate metagenome</name>
    <dbReference type="NCBI Taxonomy" id="1711999"/>
    <lineage>
        <taxon>unclassified sequences</taxon>
        <taxon>metagenomes</taxon>
        <taxon>organismal metagenomes</taxon>
    </lineage>
</organism>
<proteinExistence type="predicted"/>
<feature type="transmembrane region" description="Helical" evidence="6">
    <location>
        <begin position="116"/>
        <end position="135"/>
    </location>
</feature>
<feature type="transmembrane region" description="Helical" evidence="6">
    <location>
        <begin position="264"/>
        <end position="295"/>
    </location>
</feature>
<keyword evidence="3 6" id="KW-0812">Transmembrane</keyword>
<accession>A0A2H9T2V1</accession>
<keyword evidence="4 6" id="KW-1133">Transmembrane helix</keyword>
<dbReference type="EMBL" id="NSIT01000513">
    <property type="protein sequence ID" value="PJE77553.1"/>
    <property type="molecule type" value="Genomic_DNA"/>
</dbReference>